<name>A0A9P7DC52_9AGAM</name>
<accession>A0A9P7DC52</accession>
<organism evidence="1 2">
    <name type="scientific">Suillus plorans</name>
    <dbReference type="NCBI Taxonomy" id="116603"/>
    <lineage>
        <taxon>Eukaryota</taxon>
        <taxon>Fungi</taxon>
        <taxon>Dikarya</taxon>
        <taxon>Basidiomycota</taxon>
        <taxon>Agaricomycotina</taxon>
        <taxon>Agaricomycetes</taxon>
        <taxon>Agaricomycetidae</taxon>
        <taxon>Boletales</taxon>
        <taxon>Suillineae</taxon>
        <taxon>Suillaceae</taxon>
        <taxon>Suillus</taxon>
    </lineage>
</organism>
<dbReference type="Proteomes" id="UP000719766">
    <property type="component" value="Unassembled WGS sequence"/>
</dbReference>
<protein>
    <submittedName>
        <fullName evidence="1">Uncharacterized protein</fullName>
    </submittedName>
</protein>
<proteinExistence type="predicted"/>
<keyword evidence="2" id="KW-1185">Reference proteome</keyword>
<dbReference type="AlphaFoldDB" id="A0A9P7DC52"/>
<dbReference type="RefSeq" id="XP_041154712.1">
    <property type="nucleotide sequence ID" value="XM_041312191.1"/>
</dbReference>
<comment type="caution">
    <text evidence="1">The sequence shown here is derived from an EMBL/GenBank/DDBJ whole genome shotgun (WGS) entry which is preliminary data.</text>
</comment>
<dbReference type="GeneID" id="64605955"/>
<dbReference type="EMBL" id="JABBWE010000080">
    <property type="protein sequence ID" value="KAG1787357.1"/>
    <property type="molecule type" value="Genomic_DNA"/>
</dbReference>
<gene>
    <name evidence="1" type="ORF">HD556DRAFT_981453</name>
</gene>
<evidence type="ECO:0000313" key="2">
    <source>
        <dbReference type="Proteomes" id="UP000719766"/>
    </source>
</evidence>
<reference evidence="1" key="1">
    <citation type="journal article" date="2020" name="New Phytol.">
        <title>Comparative genomics reveals dynamic genome evolution in host specialist ectomycorrhizal fungi.</title>
        <authorList>
            <person name="Lofgren L.A."/>
            <person name="Nguyen N.H."/>
            <person name="Vilgalys R."/>
            <person name="Ruytinx J."/>
            <person name="Liao H.L."/>
            <person name="Branco S."/>
            <person name="Kuo A."/>
            <person name="LaButti K."/>
            <person name="Lipzen A."/>
            <person name="Andreopoulos W."/>
            <person name="Pangilinan J."/>
            <person name="Riley R."/>
            <person name="Hundley H."/>
            <person name="Na H."/>
            <person name="Barry K."/>
            <person name="Grigoriev I.V."/>
            <person name="Stajich J.E."/>
            <person name="Kennedy P.G."/>
        </authorList>
    </citation>
    <scope>NUCLEOTIDE SEQUENCE</scope>
    <source>
        <strain evidence="1">S12</strain>
    </source>
</reference>
<evidence type="ECO:0000313" key="1">
    <source>
        <dbReference type="EMBL" id="KAG1787357.1"/>
    </source>
</evidence>
<sequence length="89" mass="10141">MWKLARFWLPVCIAVDGKDPRHSHIDGISTMMVEALTGHNFLTTPARYPRCSLHHPEKPPRQVPSTNTMTRCKYSMCSVENILGLIYGE</sequence>